<feature type="region of interest" description="Disordered" evidence="1">
    <location>
        <begin position="99"/>
        <end position="119"/>
    </location>
</feature>
<evidence type="ECO:0000313" key="4">
    <source>
        <dbReference type="Proteomes" id="UP000694240"/>
    </source>
</evidence>
<comment type="caution">
    <text evidence="3">The sequence shown here is derived from an EMBL/GenBank/DDBJ whole genome shotgun (WGS) entry which is preliminary data.</text>
</comment>
<dbReference type="AlphaFoldDB" id="A0A8T2BJQ0"/>
<dbReference type="EMBL" id="JAEFBK010000007">
    <property type="protein sequence ID" value="KAG7586226.1"/>
    <property type="molecule type" value="Genomic_DNA"/>
</dbReference>
<dbReference type="PANTHER" id="PTHR33132">
    <property type="entry name" value="OSJNBB0118P14.9 PROTEIN"/>
    <property type="match status" value="1"/>
</dbReference>
<gene>
    <name evidence="3" type="ORF">ISN45_Aa02g015450</name>
</gene>
<feature type="chain" id="PRO_5035755201" evidence="2">
    <location>
        <begin position="22"/>
        <end position="119"/>
    </location>
</feature>
<keyword evidence="4" id="KW-1185">Reference proteome</keyword>
<dbReference type="PANTHER" id="PTHR33132:SF92">
    <property type="entry name" value="SERINE-RICH PROTEIN"/>
    <property type="match status" value="1"/>
</dbReference>
<proteinExistence type="predicted"/>
<reference evidence="3 4" key="1">
    <citation type="submission" date="2020-12" db="EMBL/GenBank/DDBJ databases">
        <title>Concerted genomic and epigenomic changes stabilize Arabidopsis allopolyploids.</title>
        <authorList>
            <person name="Chen Z."/>
        </authorList>
    </citation>
    <scope>NUCLEOTIDE SEQUENCE [LARGE SCALE GENOMIC DNA]</scope>
    <source>
        <strain evidence="3">Allo738</strain>
        <tissue evidence="3">Leaf</tissue>
    </source>
</reference>
<keyword evidence="2" id="KW-0732">Signal</keyword>
<feature type="signal peptide" evidence="2">
    <location>
        <begin position="1"/>
        <end position="21"/>
    </location>
</feature>
<name>A0A8T2BJQ0_9BRAS</name>
<organism evidence="3 4">
    <name type="scientific">Arabidopsis thaliana x Arabidopsis arenosa</name>
    <dbReference type="NCBI Taxonomy" id="1240361"/>
    <lineage>
        <taxon>Eukaryota</taxon>
        <taxon>Viridiplantae</taxon>
        <taxon>Streptophyta</taxon>
        <taxon>Embryophyta</taxon>
        <taxon>Tracheophyta</taxon>
        <taxon>Spermatophyta</taxon>
        <taxon>Magnoliopsida</taxon>
        <taxon>eudicotyledons</taxon>
        <taxon>Gunneridae</taxon>
        <taxon>Pentapetalae</taxon>
        <taxon>rosids</taxon>
        <taxon>malvids</taxon>
        <taxon>Brassicales</taxon>
        <taxon>Brassicaceae</taxon>
        <taxon>Camelineae</taxon>
        <taxon>Arabidopsis</taxon>
    </lineage>
</organism>
<evidence type="ECO:0000256" key="1">
    <source>
        <dbReference type="SAM" id="MobiDB-lite"/>
    </source>
</evidence>
<accession>A0A8T2BJQ0</accession>
<evidence type="ECO:0000256" key="2">
    <source>
        <dbReference type="SAM" id="SignalP"/>
    </source>
</evidence>
<dbReference type="Proteomes" id="UP000694240">
    <property type="component" value="Chromosome 7"/>
</dbReference>
<protein>
    <submittedName>
        <fullName evidence="3">Uncharacterized protein</fullName>
    </submittedName>
</protein>
<evidence type="ECO:0000313" key="3">
    <source>
        <dbReference type="EMBL" id="KAG7586226.1"/>
    </source>
</evidence>
<feature type="compositionally biased region" description="Low complexity" evidence="1">
    <location>
        <begin position="103"/>
        <end position="119"/>
    </location>
</feature>
<sequence>MCKKRDLAKCINLFWIASASTLIIHTEDMEKVQQMTNDKGSIKIEILGDGNSAAEVGSRGLSRQTSMTKTNCLCSPTTHPGSFRCRIHRSLSLQRTKSIEAASLLDSPPKPADSPSATH</sequence>